<comment type="caution">
    <text evidence="1">The sequence shown here is derived from an EMBL/GenBank/DDBJ whole genome shotgun (WGS) entry which is preliminary data.</text>
</comment>
<gene>
    <name evidence="1" type="ORF">FCI23_50950</name>
</gene>
<name>A0A4U0RMF5_9ACTN</name>
<accession>A0A4U0RMF5</accession>
<proteinExistence type="predicted"/>
<sequence>MPHTYRLPSLWVRRVPFFRLWRGSVLPLWSKLLIRIDGAAFSHDVLDHLQTLTTSRRRVRWVTGWAINATDEQAIALLPENVWTAALRQDGERERDHFFEGAARQPASSSLLNWRGVVRALSGLHQRPG</sequence>
<dbReference type="EMBL" id="SUMC01000161">
    <property type="protein sequence ID" value="TJZ96487.1"/>
    <property type="molecule type" value="Genomic_DNA"/>
</dbReference>
<protein>
    <submittedName>
        <fullName evidence="1">Uncharacterized protein</fullName>
    </submittedName>
</protein>
<keyword evidence="2" id="KW-1185">Reference proteome</keyword>
<organism evidence="1 2">
    <name type="scientific">Actinacidiphila oryziradicis</name>
    <dbReference type="NCBI Taxonomy" id="2571141"/>
    <lineage>
        <taxon>Bacteria</taxon>
        <taxon>Bacillati</taxon>
        <taxon>Actinomycetota</taxon>
        <taxon>Actinomycetes</taxon>
        <taxon>Kitasatosporales</taxon>
        <taxon>Streptomycetaceae</taxon>
        <taxon>Actinacidiphila</taxon>
    </lineage>
</organism>
<evidence type="ECO:0000313" key="1">
    <source>
        <dbReference type="EMBL" id="TJZ96487.1"/>
    </source>
</evidence>
<dbReference type="AlphaFoldDB" id="A0A4U0RMF5"/>
<dbReference type="Proteomes" id="UP000305778">
    <property type="component" value="Unassembled WGS sequence"/>
</dbReference>
<reference evidence="1 2" key="1">
    <citation type="submission" date="2019-04" db="EMBL/GenBank/DDBJ databases">
        <title>Streptomyces oryziradicis sp. nov., a novel actinomycete isolated from rhizosphere soil of rice (Oryza sativa L.).</title>
        <authorList>
            <person name="Li C."/>
        </authorList>
    </citation>
    <scope>NUCLEOTIDE SEQUENCE [LARGE SCALE GENOMIC DNA]</scope>
    <source>
        <strain evidence="1 2">NEAU-C40</strain>
    </source>
</reference>
<dbReference type="RefSeq" id="WP_136730773.1">
    <property type="nucleotide sequence ID" value="NZ_SUMC01000161.1"/>
</dbReference>
<evidence type="ECO:0000313" key="2">
    <source>
        <dbReference type="Proteomes" id="UP000305778"/>
    </source>
</evidence>